<comment type="caution">
    <text evidence="1">The sequence shown here is derived from an EMBL/GenBank/DDBJ whole genome shotgun (WGS) entry which is preliminary data.</text>
</comment>
<dbReference type="EMBL" id="JADJEV010000004">
    <property type="protein sequence ID" value="MBK6974399.1"/>
    <property type="molecule type" value="Genomic_DNA"/>
</dbReference>
<proteinExistence type="predicted"/>
<organism evidence="1 2">
    <name type="scientific">Candidatus Methylophosphatis roskildensis</name>
    <dbReference type="NCBI Taxonomy" id="2899263"/>
    <lineage>
        <taxon>Bacteria</taxon>
        <taxon>Pseudomonadati</taxon>
        <taxon>Pseudomonadota</taxon>
        <taxon>Betaproteobacteria</taxon>
        <taxon>Nitrosomonadales</taxon>
        <taxon>Sterolibacteriaceae</taxon>
        <taxon>Candidatus Methylophosphatis</taxon>
    </lineage>
</organism>
<protein>
    <submittedName>
        <fullName evidence="1">Uncharacterized protein</fullName>
    </submittedName>
</protein>
<gene>
    <name evidence="1" type="ORF">IPH26_16120</name>
</gene>
<sequence length="83" mass="9640">MCFLAYALWQWPSRAGLGHCPRTILTEFARIRTADIVLPLAHMSKRGLRIRCVVRPERAQTILLERLGLRVPQHLKAPPRRQM</sequence>
<reference evidence="1" key="1">
    <citation type="submission" date="2020-10" db="EMBL/GenBank/DDBJ databases">
        <title>Connecting structure to function with the recovery of over 1000 high-quality activated sludge metagenome-assembled genomes encoding full-length rRNA genes using long-read sequencing.</title>
        <authorList>
            <person name="Singleton C.M."/>
            <person name="Petriglieri F."/>
            <person name="Kristensen J.M."/>
            <person name="Kirkegaard R.H."/>
            <person name="Michaelsen T.Y."/>
            <person name="Andersen M.H."/>
            <person name="Karst S.M."/>
            <person name="Dueholm M.S."/>
            <person name="Nielsen P.H."/>
            <person name="Albertsen M."/>
        </authorList>
    </citation>
    <scope>NUCLEOTIDE SEQUENCE</scope>
    <source>
        <strain evidence="1">Bjer_18-Q3-R1-45_BAT3C.347</strain>
    </source>
</reference>
<dbReference type="AlphaFoldDB" id="A0A9D7E590"/>
<dbReference type="Proteomes" id="UP000807785">
    <property type="component" value="Unassembled WGS sequence"/>
</dbReference>
<name>A0A9D7E590_9PROT</name>
<evidence type="ECO:0000313" key="2">
    <source>
        <dbReference type="Proteomes" id="UP000807785"/>
    </source>
</evidence>
<accession>A0A9D7E590</accession>
<evidence type="ECO:0000313" key="1">
    <source>
        <dbReference type="EMBL" id="MBK6974399.1"/>
    </source>
</evidence>